<keyword evidence="4" id="KW-0813">Transport</keyword>
<comment type="caution">
    <text evidence="12">The sequence shown here is derived from an EMBL/GenBank/DDBJ whole genome shotgun (WGS) entry which is preliminary data.</text>
</comment>
<name>A0A2S4PXA3_9PEZI</name>
<dbReference type="GO" id="GO:0006914">
    <property type="term" value="P:autophagy"/>
    <property type="evidence" value="ECO:0007669"/>
    <property type="project" value="TreeGrafter"/>
</dbReference>
<feature type="compositionally biased region" description="Basic and acidic residues" evidence="9">
    <location>
        <begin position="28"/>
        <end position="39"/>
    </location>
</feature>
<keyword evidence="5" id="KW-0653">Protein transport</keyword>
<dbReference type="GO" id="GO:0000139">
    <property type="term" value="C:Golgi membrane"/>
    <property type="evidence" value="ECO:0007669"/>
    <property type="project" value="UniProtKB-SubCell"/>
</dbReference>
<gene>
    <name evidence="12" type="ORF">EPUL_002642</name>
</gene>
<evidence type="ECO:0000259" key="10">
    <source>
        <dbReference type="Pfam" id="PF04136"/>
    </source>
</evidence>
<evidence type="ECO:0000313" key="12">
    <source>
        <dbReference type="EMBL" id="POS86637.1"/>
    </source>
</evidence>
<dbReference type="STRING" id="225359.A0A2S4PXA3"/>
<dbReference type="GO" id="GO:0006886">
    <property type="term" value="P:intracellular protein transport"/>
    <property type="evidence" value="ECO:0007669"/>
    <property type="project" value="InterPro"/>
</dbReference>
<accession>A0A2S4PXA3</accession>
<comment type="subcellular location">
    <subcellularLocation>
        <location evidence="1">Golgi apparatus membrane</location>
        <topology evidence="1">Peripheral membrane protein</topology>
    </subcellularLocation>
</comment>
<dbReference type="InterPro" id="IPR007265">
    <property type="entry name" value="COG_su3"/>
</dbReference>
<dbReference type="Proteomes" id="UP000237438">
    <property type="component" value="Unassembled WGS sequence"/>
</dbReference>
<evidence type="ECO:0000256" key="6">
    <source>
        <dbReference type="ARBA" id="ARBA00023034"/>
    </source>
</evidence>
<evidence type="ECO:0000256" key="1">
    <source>
        <dbReference type="ARBA" id="ARBA00004395"/>
    </source>
</evidence>
<dbReference type="OrthoDB" id="296793at2759"/>
<dbReference type="Pfam" id="PF20671">
    <property type="entry name" value="COG3_C"/>
    <property type="match status" value="1"/>
</dbReference>
<evidence type="ECO:0000256" key="7">
    <source>
        <dbReference type="ARBA" id="ARBA00023136"/>
    </source>
</evidence>
<evidence type="ECO:0000259" key="11">
    <source>
        <dbReference type="Pfam" id="PF20671"/>
    </source>
</evidence>
<keyword evidence="7" id="KW-0472">Membrane</keyword>
<evidence type="ECO:0000313" key="13">
    <source>
        <dbReference type="Proteomes" id="UP000237438"/>
    </source>
</evidence>
<feature type="region of interest" description="Disordered" evidence="9">
    <location>
        <begin position="20"/>
        <end position="39"/>
    </location>
</feature>
<dbReference type="Pfam" id="PF04136">
    <property type="entry name" value="COG3_N"/>
    <property type="match status" value="1"/>
</dbReference>
<dbReference type="EMBL" id="PEDP01000284">
    <property type="protein sequence ID" value="POS86637.1"/>
    <property type="molecule type" value="Genomic_DNA"/>
</dbReference>
<reference evidence="12 13" key="1">
    <citation type="submission" date="2017-10" db="EMBL/GenBank/DDBJ databases">
        <title>Development of genomic resources for the powdery mildew, Erysiphe pulchra.</title>
        <authorList>
            <person name="Wadl P.A."/>
            <person name="Mack B.M."/>
            <person name="Moore G."/>
            <person name="Beltz S.B."/>
        </authorList>
    </citation>
    <scope>NUCLEOTIDE SEQUENCE [LARGE SCALE GENOMIC DNA]</scope>
    <source>
        <strain evidence="12">Cflorida</strain>
    </source>
</reference>
<dbReference type="InterPro" id="IPR048320">
    <property type="entry name" value="COG3_N"/>
</dbReference>
<organism evidence="12 13">
    <name type="scientific">Erysiphe pulchra</name>
    <dbReference type="NCBI Taxonomy" id="225359"/>
    <lineage>
        <taxon>Eukaryota</taxon>
        <taxon>Fungi</taxon>
        <taxon>Dikarya</taxon>
        <taxon>Ascomycota</taxon>
        <taxon>Pezizomycotina</taxon>
        <taxon>Leotiomycetes</taxon>
        <taxon>Erysiphales</taxon>
        <taxon>Erysiphaceae</taxon>
        <taxon>Erysiphe</taxon>
    </lineage>
</organism>
<comment type="similarity">
    <text evidence="2">Belongs to the COG3 family.</text>
</comment>
<dbReference type="PANTHER" id="PTHR13302">
    <property type="entry name" value="CONSERVED OLIGOMERIC GOLGI COMPLEX COMPONENT 3"/>
    <property type="match status" value="1"/>
</dbReference>
<evidence type="ECO:0000256" key="4">
    <source>
        <dbReference type="ARBA" id="ARBA00022448"/>
    </source>
</evidence>
<dbReference type="GO" id="GO:0005801">
    <property type="term" value="C:cis-Golgi network"/>
    <property type="evidence" value="ECO:0007669"/>
    <property type="project" value="InterPro"/>
</dbReference>
<protein>
    <recommendedName>
        <fullName evidence="3">Conserved oligomeric Golgi complex subunit 3</fullName>
    </recommendedName>
    <alternativeName>
        <fullName evidence="8">Component of oligomeric Golgi complex 3</fullName>
    </alternativeName>
</protein>
<evidence type="ECO:0000256" key="8">
    <source>
        <dbReference type="ARBA" id="ARBA00031339"/>
    </source>
</evidence>
<dbReference type="GO" id="GO:0006891">
    <property type="term" value="P:intra-Golgi vesicle-mediated transport"/>
    <property type="evidence" value="ECO:0007669"/>
    <property type="project" value="TreeGrafter"/>
</dbReference>
<sequence length="751" mass="86963">MYDDSWYSYIPDQVSREAINSSSQANNHELKEPPFKQSDNKAYDTESVVSFSETDLKSRALINGLRVTLPKRSKSYSDFCETNTPFLQEEAYLRKRNSCTDLLSSSEFSCNSFENFEDDLIEKNLEEYKLYYDQLALFDRHLDRLLDDTTTTLDYLATLSESFRKIDTETTVFQEQCEDLLADQKNLTTLTQEVGDALQYYAYLEPLIRRLNSTAASRMVTSEDFLDILLNLNSCIEFMDQNPNYRDALIYKTRYMSLLDRSLNLVLSLFSSVFKDVTDEVSKELRSKDHTETSEYMLLYGKYKAIQARLGSQVEELLKTENFVFGKKGSNIPVAPYALRYHDLWGQLVDLYIKNREPVTTVVSKNLKKFISTEKRDTDFQAFARRAINYVLDICHNEKALMMLYFQNGPLLTEYSPLQGWTKSINYATKLEENILSHLKTLHNNLHPLISKDVPQRVYDIVNWLETICVIPTEDDVEVEVSRSDRIMFGQAYLKNFLWKSMDDIFIKAAMELEHYKPTAGDLKVDGALTFKEVELPTGDFTSSKIFDFHHDNQVSTAYPTVKTAIKLLVLYNDGFTDRPKDSNVSYEIVHQTTKSLQMAATMIKRNSTMMNAQLFLIKNLMLIENLFMTNEISESVRQAAEFDFSPIWSTFSELREQRQLFNPLAFISPLIRGKLLPTVVDRVLDARKEMEKVLVQQITAFSKTWQTRLIGKDGPEREAIEMELDKILKGVFEDKITRAALWKIIRAEST</sequence>
<proteinExistence type="inferred from homology"/>
<keyword evidence="13" id="KW-1185">Reference proteome</keyword>
<dbReference type="InterPro" id="IPR048685">
    <property type="entry name" value="COG3_C"/>
</dbReference>
<evidence type="ECO:0000256" key="5">
    <source>
        <dbReference type="ARBA" id="ARBA00022927"/>
    </source>
</evidence>
<dbReference type="AlphaFoldDB" id="A0A2S4PXA3"/>
<feature type="domain" description="Conserved oligomeric Golgi complex subunit 3 C-terminal" evidence="11">
    <location>
        <begin position="297"/>
        <end position="648"/>
    </location>
</feature>
<dbReference type="GO" id="GO:0017119">
    <property type="term" value="C:Golgi transport complex"/>
    <property type="evidence" value="ECO:0007669"/>
    <property type="project" value="TreeGrafter"/>
</dbReference>
<dbReference type="GO" id="GO:0007030">
    <property type="term" value="P:Golgi organization"/>
    <property type="evidence" value="ECO:0007669"/>
    <property type="project" value="TreeGrafter"/>
</dbReference>
<keyword evidence="6" id="KW-0333">Golgi apparatus</keyword>
<evidence type="ECO:0000256" key="2">
    <source>
        <dbReference type="ARBA" id="ARBA00009936"/>
    </source>
</evidence>
<dbReference type="PANTHER" id="PTHR13302:SF8">
    <property type="entry name" value="CONSERVED OLIGOMERIC GOLGI COMPLEX SUBUNIT 3"/>
    <property type="match status" value="1"/>
</dbReference>
<evidence type="ECO:0000256" key="3">
    <source>
        <dbReference type="ARBA" id="ARBA00020976"/>
    </source>
</evidence>
<evidence type="ECO:0000256" key="9">
    <source>
        <dbReference type="SAM" id="MobiDB-lite"/>
    </source>
</evidence>
<feature type="domain" description="Conserved oligomeric Golgi complex subunit 3 N-terminal" evidence="10">
    <location>
        <begin position="131"/>
        <end position="275"/>
    </location>
</feature>